<keyword evidence="3" id="KW-1185">Reference proteome</keyword>
<feature type="compositionally biased region" description="Polar residues" evidence="1">
    <location>
        <begin position="18"/>
        <end position="42"/>
    </location>
</feature>
<evidence type="ECO:0000313" key="2">
    <source>
        <dbReference type="EMBL" id="EGZ23147.1"/>
    </source>
</evidence>
<reference evidence="2 3" key="1">
    <citation type="journal article" date="2006" name="Science">
        <title>Phytophthora genome sequences uncover evolutionary origins and mechanisms of pathogenesis.</title>
        <authorList>
            <person name="Tyler B.M."/>
            <person name="Tripathy S."/>
            <person name="Zhang X."/>
            <person name="Dehal P."/>
            <person name="Jiang R.H."/>
            <person name="Aerts A."/>
            <person name="Arredondo F.D."/>
            <person name="Baxter L."/>
            <person name="Bensasson D."/>
            <person name="Beynon J.L."/>
            <person name="Chapman J."/>
            <person name="Damasceno C.M."/>
            <person name="Dorrance A.E."/>
            <person name="Dou D."/>
            <person name="Dickerman A.W."/>
            <person name="Dubchak I.L."/>
            <person name="Garbelotto M."/>
            <person name="Gijzen M."/>
            <person name="Gordon S.G."/>
            <person name="Govers F."/>
            <person name="Grunwald N.J."/>
            <person name="Huang W."/>
            <person name="Ivors K.L."/>
            <person name="Jones R.W."/>
            <person name="Kamoun S."/>
            <person name="Krampis K."/>
            <person name="Lamour K.H."/>
            <person name="Lee M.K."/>
            <person name="McDonald W.H."/>
            <person name="Medina M."/>
            <person name="Meijer H.J."/>
            <person name="Nordberg E.K."/>
            <person name="Maclean D.J."/>
            <person name="Ospina-Giraldo M.D."/>
            <person name="Morris P.F."/>
            <person name="Phuntumart V."/>
            <person name="Putnam N.H."/>
            <person name="Rash S."/>
            <person name="Rose J.K."/>
            <person name="Sakihama Y."/>
            <person name="Salamov A.A."/>
            <person name="Savidor A."/>
            <person name="Scheuring C.F."/>
            <person name="Smith B.M."/>
            <person name="Sobral B.W."/>
            <person name="Terry A."/>
            <person name="Torto-Alalibo T.A."/>
            <person name="Win J."/>
            <person name="Xu Z."/>
            <person name="Zhang H."/>
            <person name="Grigoriev I.V."/>
            <person name="Rokhsar D.S."/>
            <person name="Boore J.L."/>
        </authorList>
    </citation>
    <scope>NUCLEOTIDE SEQUENCE [LARGE SCALE GENOMIC DNA]</scope>
    <source>
        <strain evidence="2 3">P6497</strain>
    </source>
</reference>
<dbReference type="AlphaFoldDB" id="G4YUY1"/>
<dbReference type="InParanoid" id="G4YUY1"/>
<feature type="region of interest" description="Disordered" evidence="1">
    <location>
        <begin position="261"/>
        <end position="300"/>
    </location>
</feature>
<feature type="compositionally biased region" description="Polar residues" evidence="1">
    <location>
        <begin position="354"/>
        <end position="378"/>
    </location>
</feature>
<gene>
    <name evidence="2" type="ORF">PHYSODRAFT_324390</name>
</gene>
<dbReference type="Proteomes" id="UP000002640">
    <property type="component" value="Unassembled WGS sequence"/>
</dbReference>
<evidence type="ECO:0000256" key="1">
    <source>
        <dbReference type="SAM" id="MobiDB-lite"/>
    </source>
</evidence>
<feature type="compositionally biased region" description="Polar residues" evidence="1">
    <location>
        <begin position="102"/>
        <end position="126"/>
    </location>
</feature>
<feature type="compositionally biased region" description="Polar residues" evidence="1">
    <location>
        <begin position="690"/>
        <end position="714"/>
    </location>
</feature>
<feature type="region of interest" description="Disordered" evidence="1">
    <location>
        <begin position="429"/>
        <end position="468"/>
    </location>
</feature>
<accession>G4YUY1</accession>
<evidence type="ECO:0000313" key="3">
    <source>
        <dbReference type="Proteomes" id="UP000002640"/>
    </source>
</evidence>
<sequence length="768" mass="83804">MADNAPDAHLRELRRQPQPGSKPSQAGLQSVGQDNIQGNGPIQRSDRWMKACRRERGRRRAAQAAGSAGIGAVATPRTLWWLVRMADNAPDAHLREPRRQPQPGSKPSQAGLQSVGQDNIQGNGPIQRSDRWMKACRRERGRRRAAQAAGSAGIGAVATPRTLWWLVRMADNAPDAHLREPRRQPQPGSKPSQAGLQSVGQDNIQGNGPIQRSDRWMKACRRERGRRRAAQAAGSAGIGAVATPRTLWWLVRMADNAPDAHLREPRRQPQPGSKPSQAGLQSVGQDNIQGNGPIQRSDRWMKACRRERGRRRAAQAAGSAGIGAVATPRTLWWLVRMADNAPDAHLREPRRQPQPGSKPSQAGLQSVGQDNIQGNGPIQRSDRWMKACRRERGRRRAAQAAGSAGIGAVATPRTLWWLVRMADNAPDAHLREPRRQPQPGSKPSQAGLQSVGQDNIQGNGPIQRSDRWMKACRRERGRRRAAQAAGSAGIGAVATPRTLWWLVRTADNAPDAHLREPRRQPQPGSKPSQAGLQSVGQDNIQGNGPIQRSDRWMKACRRERGRRRAAQAAGSAGIGAVATPRTLWWLVRTADNAPDAHLREPRRQPQPGSKPSQAGLQSVGQDNIQGNGPIQRSDRWMKACRRERGRRRAAQAAGSAGIGAVATPRTLWWLVRMTDNAPDAHLREPRRQPQPGSKPSQAGLQSVGQDNIQGNGPIQRSDRWMKACRRERGRRRAAQAAGSAGIGAVACVEAKGAKKISEEGIEPSISSV</sequence>
<dbReference type="EMBL" id="JH159152">
    <property type="protein sequence ID" value="EGZ23147.1"/>
    <property type="molecule type" value="Genomic_DNA"/>
</dbReference>
<feature type="region of interest" description="Disordered" evidence="1">
    <location>
        <begin position="595"/>
        <end position="636"/>
    </location>
</feature>
<feature type="region of interest" description="Disordered" evidence="1">
    <location>
        <begin position="511"/>
        <end position="552"/>
    </location>
</feature>
<feature type="region of interest" description="Disordered" evidence="1">
    <location>
        <begin position="345"/>
        <end position="384"/>
    </location>
</feature>
<dbReference type="GeneID" id="20645117"/>
<protein>
    <submittedName>
        <fullName evidence="2">Uncharacterized protein</fullName>
    </submittedName>
</protein>
<feature type="region of interest" description="Disordered" evidence="1">
    <location>
        <begin position="177"/>
        <end position="216"/>
    </location>
</feature>
<proteinExistence type="predicted"/>
<feature type="region of interest" description="Disordered" evidence="1">
    <location>
        <begin position="681"/>
        <end position="720"/>
    </location>
</feature>
<dbReference type="RefSeq" id="XP_009518435.1">
    <property type="nucleotide sequence ID" value="XM_009520140.1"/>
</dbReference>
<dbReference type="KEGG" id="psoj:PHYSODRAFT_324390"/>
<feature type="compositionally biased region" description="Polar residues" evidence="1">
    <location>
        <begin position="438"/>
        <end position="462"/>
    </location>
</feature>
<feature type="compositionally biased region" description="Polar residues" evidence="1">
    <location>
        <begin position="606"/>
        <end position="630"/>
    </location>
</feature>
<name>G4YUY1_PHYSP</name>
<feature type="compositionally biased region" description="Polar residues" evidence="1">
    <location>
        <begin position="522"/>
        <end position="546"/>
    </location>
</feature>
<feature type="compositionally biased region" description="Polar residues" evidence="1">
    <location>
        <begin position="270"/>
        <end position="294"/>
    </location>
</feature>
<feature type="region of interest" description="Disordered" evidence="1">
    <location>
        <begin position="1"/>
        <end position="48"/>
    </location>
</feature>
<feature type="compositionally biased region" description="Basic and acidic residues" evidence="1">
    <location>
        <begin position="1"/>
        <end position="15"/>
    </location>
</feature>
<feature type="region of interest" description="Disordered" evidence="1">
    <location>
        <begin position="93"/>
        <end position="132"/>
    </location>
</feature>
<feature type="compositionally biased region" description="Polar residues" evidence="1">
    <location>
        <begin position="186"/>
        <end position="210"/>
    </location>
</feature>
<organism evidence="2 3">
    <name type="scientific">Phytophthora sojae (strain P6497)</name>
    <name type="common">Soybean stem and root rot agent</name>
    <name type="synonym">Phytophthora megasperma f. sp. glycines</name>
    <dbReference type="NCBI Taxonomy" id="1094619"/>
    <lineage>
        <taxon>Eukaryota</taxon>
        <taxon>Sar</taxon>
        <taxon>Stramenopiles</taxon>
        <taxon>Oomycota</taxon>
        <taxon>Peronosporomycetes</taxon>
        <taxon>Peronosporales</taxon>
        <taxon>Peronosporaceae</taxon>
        <taxon>Phytophthora</taxon>
    </lineage>
</organism>